<gene>
    <name evidence="2" type="ORF">BcabD6B2_30870</name>
</gene>
<feature type="compositionally biased region" description="Basic and acidic residues" evidence="1">
    <location>
        <begin position="187"/>
        <end position="206"/>
    </location>
</feature>
<dbReference type="InterPro" id="IPR005024">
    <property type="entry name" value="Snf7_fam"/>
</dbReference>
<dbReference type="Proteomes" id="UP001497744">
    <property type="component" value="Unassembled WGS sequence"/>
</dbReference>
<dbReference type="GeneID" id="94195133"/>
<organism evidence="2 3">
    <name type="scientific">Babesia caballi</name>
    <dbReference type="NCBI Taxonomy" id="5871"/>
    <lineage>
        <taxon>Eukaryota</taxon>
        <taxon>Sar</taxon>
        <taxon>Alveolata</taxon>
        <taxon>Apicomplexa</taxon>
        <taxon>Aconoidasida</taxon>
        <taxon>Piroplasmida</taxon>
        <taxon>Babesiidae</taxon>
        <taxon>Babesia</taxon>
    </lineage>
</organism>
<dbReference type="Gene3D" id="6.10.140.1230">
    <property type="match status" value="1"/>
</dbReference>
<dbReference type="EMBL" id="BPLF01000002">
    <property type="protein sequence ID" value="GIX63652.1"/>
    <property type="molecule type" value="Genomic_DNA"/>
</dbReference>
<dbReference type="PANTHER" id="PTHR10476">
    <property type="entry name" value="CHARGED MULTIVESICULAR BODY PROTEIN"/>
    <property type="match status" value="1"/>
</dbReference>
<accession>A0AAV4LTT4</accession>
<evidence type="ECO:0000313" key="3">
    <source>
        <dbReference type="Proteomes" id="UP001497744"/>
    </source>
</evidence>
<protein>
    <submittedName>
        <fullName evidence="2">Phosphopantothenoylcysteine decarboxylase</fullName>
    </submittedName>
</protein>
<evidence type="ECO:0000313" key="2">
    <source>
        <dbReference type="EMBL" id="GIX63652.1"/>
    </source>
</evidence>
<dbReference type="RefSeq" id="XP_067715721.1">
    <property type="nucleotide sequence ID" value="XM_067859620.1"/>
</dbReference>
<dbReference type="Pfam" id="PF03357">
    <property type="entry name" value="Snf7"/>
    <property type="match status" value="1"/>
</dbReference>
<feature type="region of interest" description="Disordered" evidence="1">
    <location>
        <begin position="179"/>
        <end position="232"/>
    </location>
</feature>
<reference evidence="2 3" key="1">
    <citation type="submission" date="2021-06" db="EMBL/GenBank/DDBJ databases">
        <title>Genome sequence of Babesia caballi.</title>
        <authorList>
            <person name="Yamagishi J."/>
            <person name="Kidaka T."/>
            <person name="Ochi A."/>
        </authorList>
    </citation>
    <scope>NUCLEOTIDE SEQUENCE [LARGE SCALE GENOMIC DNA]</scope>
    <source>
        <strain evidence="2">USDA-D6B2</strain>
    </source>
</reference>
<name>A0AAV4LTT4_BABCB</name>
<sequence length="232" mass="25934">MGIWQSSISDKVREAKLELNRSIRQLGKEQMRCEQEATTLVQKIKAEAKKGNMQKVRIMAKDLVRVRKMGLQYCSMSSQLNVILEQVKNVQSTSMLSSRLDNVNKIMSRVNKKTNIDDFQKNMQSLGRESMAINLKLDYMTETLDTTLGDADGEDEAETVITQILEDLGIENAAALPSVSAGPVKNNDARADSRAEPIREVEEGRDAPSTTPDGSDDADDIESRISKLRERK</sequence>
<feature type="compositionally biased region" description="Basic and acidic residues" evidence="1">
    <location>
        <begin position="221"/>
        <end position="232"/>
    </location>
</feature>
<evidence type="ECO:0000256" key="1">
    <source>
        <dbReference type="SAM" id="MobiDB-lite"/>
    </source>
</evidence>
<proteinExistence type="predicted"/>
<comment type="caution">
    <text evidence="2">The sequence shown here is derived from an EMBL/GenBank/DDBJ whole genome shotgun (WGS) entry which is preliminary data.</text>
</comment>
<dbReference type="AlphaFoldDB" id="A0AAV4LTT4"/>
<dbReference type="GO" id="GO:0007034">
    <property type="term" value="P:vacuolar transport"/>
    <property type="evidence" value="ECO:0007669"/>
    <property type="project" value="InterPro"/>
</dbReference>
<keyword evidence="3" id="KW-1185">Reference proteome</keyword>